<comment type="caution">
    <text evidence="5">The sequence shown here is derived from an EMBL/GenBank/DDBJ whole genome shotgun (WGS) entry which is preliminary data.</text>
</comment>
<evidence type="ECO:0000256" key="2">
    <source>
        <dbReference type="ARBA" id="ARBA00023125"/>
    </source>
</evidence>
<evidence type="ECO:0000313" key="5">
    <source>
        <dbReference type="EMBL" id="PHN01843.1"/>
    </source>
</evidence>
<dbReference type="InterPro" id="IPR018060">
    <property type="entry name" value="HTH_AraC"/>
</dbReference>
<dbReference type="AlphaFoldDB" id="A0A2D0N283"/>
<dbReference type="Pfam" id="PF12833">
    <property type="entry name" value="HTH_18"/>
    <property type="match status" value="1"/>
</dbReference>
<dbReference type="PANTHER" id="PTHR43280">
    <property type="entry name" value="ARAC-FAMILY TRANSCRIPTIONAL REGULATOR"/>
    <property type="match status" value="1"/>
</dbReference>
<dbReference type="SUPFAM" id="SSF46689">
    <property type="entry name" value="Homeodomain-like"/>
    <property type="match status" value="1"/>
</dbReference>
<dbReference type="InterPro" id="IPR018062">
    <property type="entry name" value="HTH_AraC-typ_CS"/>
</dbReference>
<dbReference type="PANTHER" id="PTHR43280:SF2">
    <property type="entry name" value="HTH-TYPE TRANSCRIPTIONAL REGULATOR EXSA"/>
    <property type="match status" value="1"/>
</dbReference>
<keyword evidence="6" id="KW-1185">Reference proteome</keyword>
<dbReference type="InterPro" id="IPR009057">
    <property type="entry name" value="Homeodomain-like_sf"/>
</dbReference>
<dbReference type="Gene3D" id="1.10.10.60">
    <property type="entry name" value="Homeodomain-like"/>
    <property type="match status" value="1"/>
</dbReference>
<dbReference type="EMBL" id="PDUD01000048">
    <property type="protein sequence ID" value="PHN01843.1"/>
    <property type="molecule type" value="Genomic_DNA"/>
</dbReference>
<feature type="domain" description="HTH araC/xylS-type" evidence="4">
    <location>
        <begin position="74"/>
        <end position="179"/>
    </location>
</feature>
<protein>
    <submittedName>
        <fullName evidence="5">AraC family transcriptional regulator</fullName>
    </submittedName>
</protein>
<evidence type="ECO:0000256" key="1">
    <source>
        <dbReference type="ARBA" id="ARBA00023015"/>
    </source>
</evidence>
<dbReference type="PROSITE" id="PS01124">
    <property type="entry name" value="HTH_ARAC_FAMILY_2"/>
    <property type="match status" value="1"/>
</dbReference>
<name>A0A2D0N283_FLAN2</name>
<sequence length="190" mass="21815">MKNTTIYIKNMVCNRCIRVVEEDLGKLGIVLESIELGKAEIKGSLSEKELMQVEKVLLSGGFELINDRQRQIIEQVKTVIIEHIHHEKEKPESTNFSDFIEQQVGVNYFSLSKLFSSVEGITIEKFIILQKVERVKELLIYRELTISEIAFQLNYSSSAHLSAQFKKITGMSPITFKNLRQPPRNSLDEV</sequence>
<dbReference type="OrthoDB" id="952277at2"/>
<accession>A0A2D0N283</accession>
<evidence type="ECO:0000259" key="4">
    <source>
        <dbReference type="PROSITE" id="PS01124"/>
    </source>
</evidence>
<dbReference type="PROSITE" id="PS00041">
    <property type="entry name" value="HTH_ARAC_FAMILY_1"/>
    <property type="match status" value="1"/>
</dbReference>
<dbReference type="Proteomes" id="UP000223913">
    <property type="component" value="Unassembled WGS sequence"/>
</dbReference>
<dbReference type="GO" id="GO:0043565">
    <property type="term" value="F:sequence-specific DNA binding"/>
    <property type="evidence" value="ECO:0007669"/>
    <property type="project" value="InterPro"/>
</dbReference>
<dbReference type="GO" id="GO:0003700">
    <property type="term" value="F:DNA-binding transcription factor activity"/>
    <property type="evidence" value="ECO:0007669"/>
    <property type="project" value="InterPro"/>
</dbReference>
<keyword evidence="2" id="KW-0238">DNA-binding</keyword>
<reference evidence="5 6" key="1">
    <citation type="submission" date="2017-10" db="EMBL/GenBank/DDBJ databases">
        <title>The draft genome sequence of Lewinella nigricans NBRC 102662.</title>
        <authorList>
            <person name="Wang K."/>
        </authorList>
    </citation>
    <scope>NUCLEOTIDE SEQUENCE [LARGE SCALE GENOMIC DNA]</scope>
    <source>
        <strain evidence="5 6">NBRC 102662</strain>
    </source>
</reference>
<keyword evidence="1" id="KW-0805">Transcription regulation</keyword>
<evidence type="ECO:0000256" key="3">
    <source>
        <dbReference type="ARBA" id="ARBA00023163"/>
    </source>
</evidence>
<evidence type="ECO:0000313" key="6">
    <source>
        <dbReference type="Proteomes" id="UP000223913"/>
    </source>
</evidence>
<dbReference type="SMART" id="SM00342">
    <property type="entry name" value="HTH_ARAC"/>
    <property type="match status" value="1"/>
</dbReference>
<organism evidence="5 6">
    <name type="scientific">Flavilitoribacter nigricans (strain ATCC 23147 / DSM 23189 / NBRC 102662 / NCIMB 1420 / SS-2)</name>
    <name type="common">Lewinella nigricans</name>
    <dbReference type="NCBI Taxonomy" id="1122177"/>
    <lineage>
        <taxon>Bacteria</taxon>
        <taxon>Pseudomonadati</taxon>
        <taxon>Bacteroidota</taxon>
        <taxon>Saprospiria</taxon>
        <taxon>Saprospirales</taxon>
        <taxon>Lewinellaceae</taxon>
        <taxon>Flavilitoribacter</taxon>
    </lineage>
</organism>
<dbReference type="RefSeq" id="WP_099154733.1">
    <property type="nucleotide sequence ID" value="NZ_PDUD01000048.1"/>
</dbReference>
<gene>
    <name evidence="5" type="ORF">CRP01_34985</name>
</gene>
<proteinExistence type="predicted"/>
<keyword evidence="3" id="KW-0804">Transcription</keyword>